<protein>
    <submittedName>
        <fullName evidence="1">Uncharacterized protein</fullName>
    </submittedName>
</protein>
<proteinExistence type="predicted"/>
<dbReference type="RefSeq" id="WP_348789961.1">
    <property type="nucleotide sequence ID" value="NZ_CP157390.1"/>
</dbReference>
<dbReference type="GO" id="GO:0005975">
    <property type="term" value="P:carbohydrate metabolic process"/>
    <property type="evidence" value="ECO:0007669"/>
    <property type="project" value="InterPro"/>
</dbReference>
<accession>A0AAU7GGG8</accession>
<sequence length="436" mass="48392">MARTLPTPDGTRRSTELAVASSLTDIVDGFEWAAELALSWVQTGRTGAMPSYWAGLTDRPMFYSRDLAHQALGGHLLGLDEENLAMFQHFAESATARRRYYPLWAFTFDGEPAAIDYRSDDDFVRETPAPYELVEKSIEQYRWTRDRRWLDSPALAAFHRNTVFLFTDAHDVHGIGAAGERAANDIFAGSPTYNEIRTAPDLQLAGDGLASQWAATRAYAEVAPDPADRAEADRRAASLLRLFEERWWNEQEGHYVPGFTDRGPVDVFALEPSWFPAVKSMIPAGERAQRHLAYLAEGLEVSPPPNIEAFTYLPEAFGAYGHDAVALRWLRHLIASRADYPEVPFTVVSHIAAGLTGLRPTLEGDVETRSHLPEGEWIEVRGVRIGDAELTVRHDGDDASELTVTAGTQPVRWSAHFPDSTRHAVVPVGATVRLTP</sequence>
<evidence type="ECO:0000313" key="1">
    <source>
        <dbReference type="EMBL" id="XBM50051.1"/>
    </source>
</evidence>
<dbReference type="InterPro" id="IPR008928">
    <property type="entry name" value="6-hairpin_glycosidase_sf"/>
</dbReference>
<organism evidence="1">
    <name type="scientific">Leifsonia sp. NPDC080035</name>
    <dbReference type="NCBI Taxonomy" id="3143936"/>
    <lineage>
        <taxon>Bacteria</taxon>
        <taxon>Bacillati</taxon>
        <taxon>Actinomycetota</taxon>
        <taxon>Actinomycetes</taxon>
        <taxon>Micrococcales</taxon>
        <taxon>Microbacteriaceae</taxon>
        <taxon>Leifsonia</taxon>
    </lineage>
</organism>
<name>A0AAU7GGG8_9MICO</name>
<dbReference type="AlphaFoldDB" id="A0AAU7GGG8"/>
<dbReference type="SUPFAM" id="SSF48208">
    <property type="entry name" value="Six-hairpin glycosidases"/>
    <property type="match status" value="1"/>
</dbReference>
<dbReference type="EMBL" id="CP157390">
    <property type="protein sequence ID" value="XBM50051.1"/>
    <property type="molecule type" value="Genomic_DNA"/>
</dbReference>
<dbReference type="InterPro" id="IPR012341">
    <property type="entry name" value="6hp_glycosidase-like_sf"/>
</dbReference>
<dbReference type="Gene3D" id="1.50.10.10">
    <property type="match status" value="1"/>
</dbReference>
<reference evidence="1" key="1">
    <citation type="submission" date="2024-05" db="EMBL/GenBank/DDBJ databases">
        <title>The Natural Products Discovery Center: Release of the First 8490 Sequenced Strains for Exploring Actinobacteria Biosynthetic Diversity.</title>
        <authorList>
            <person name="Kalkreuter E."/>
            <person name="Kautsar S.A."/>
            <person name="Yang D."/>
            <person name="Bader C.D."/>
            <person name="Teijaro C.N."/>
            <person name="Fluegel L."/>
            <person name="Davis C.M."/>
            <person name="Simpson J.R."/>
            <person name="Lauterbach L."/>
            <person name="Steele A.D."/>
            <person name="Gui C."/>
            <person name="Meng S."/>
            <person name="Li G."/>
            <person name="Viehrig K."/>
            <person name="Ye F."/>
            <person name="Su P."/>
            <person name="Kiefer A.F."/>
            <person name="Nichols A."/>
            <person name="Cepeda A.J."/>
            <person name="Yan W."/>
            <person name="Fan B."/>
            <person name="Jiang Y."/>
            <person name="Adhikari A."/>
            <person name="Zheng C.-J."/>
            <person name="Schuster L."/>
            <person name="Cowan T.M."/>
            <person name="Smanski M.J."/>
            <person name="Chevrette M.G."/>
            <person name="de Carvalho L.P.S."/>
            <person name="Shen B."/>
        </authorList>
    </citation>
    <scope>NUCLEOTIDE SEQUENCE</scope>
    <source>
        <strain evidence="1">NPDC080035</strain>
    </source>
</reference>
<gene>
    <name evidence="1" type="ORF">AAME72_09305</name>
</gene>